<dbReference type="InterPro" id="IPR001387">
    <property type="entry name" value="Cro/C1-type_HTH"/>
</dbReference>
<evidence type="ECO:0000313" key="2">
    <source>
        <dbReference type="EMBL" id="XDQ02550.1"/>
    </source>
</evidence>
<dbReference type="EMBL" id="CP163431">
    <property type="protein sequence ID" value="XDQ02550.1"/>
    <property type="molecule type" value="Genomic_DNA"/>
</dbReference>
<dbReference type="AlphaFoldDB" id="A0AB39M8T4"/>
<sequence>MATATAGSAAVQRLRLRTELREARLAADLTQRQVADQMEWSPSKLLRIEAGEVGITVNDLRLLLTFYGVEDPGRVNGLLELARGSRKMPFTEYRDIYPKDFLDFLAMEASAWINRTFQSMVLPGLLQTEEYAAAIIRAYSPNESAEQVDRMVEARMLRQDVLDNEQAQFFFTLDESVIRRQVGGPKVMRAQLRQLAELAARPRVNVMIQPFSLGAHAALAGPFTLFEFKEDVPTFVYLENPRGNATISTAPEDAATYIDLFQDLEAKAIKEHVPEILLRVADGVGSPQADLIVPDA</sequence>
<dbReference type="CDD" id="cd00093">
    <property type="entry name" value="HTH_XRE"/>
    <property type="match status" value="1"/>
</dbReference>
<organism evidence="2">
    <name type="scientific">Streptomyces sp. R08</name>
    <dbReference type="NCBI Taxonomy" id="3238624"/>
    <lineage>
        <taxon>Bacteria</taxon>
        <taxon>Bacillati</taxon>
        <taxon>Actinomycetota</taxon>
        <taxon>Actinomycetes</taxon>
        <taxon>Kitasatosporales</taxon>
        <taxon>Streptomycetaceae</taxon>
        <taxon>Streptomyces</taxon>
    </lineage>
</organism>
<dbReference type="SMART" id="SM00530">
    <property type="entry name" value="HTH_XRE"/>
    <property type="match status" value="1"/>
</dbReference>
<gene>
    <name evidence="2" type="ORF">AB5J58_21100</name>
</gene>
<dbReference type="GO" id="GO:0003677">
    <property type="term" value="F:DNA binding"/>
    <property type="evidence" value="ECO:0007669"/>
    <property type="project" value="InterPro"/>
</dbReference>
<evidence type="ECO:0000259" key="1">
    <source>
        <dbReference type="PROSITE" id="PS50943"/>
    </source>
</evidence>
<dbReference type="PROSITE" id="PS50943">
    <property type="entry name" value="HTH_CROC1"/>
    <property type="match status" value="1"/>
</dbReference>
<protein>
    <submittedName>
        <fullName evidence="2">Helix-turn-helix domain-containing protein</fullName>
    </submittedName>
</protein>
<dbReference type="SUPFAM" id="SSF47413">
    <property type="entry name" value="lambda repressor-like DNA-binding domains"/>
    <property type="match status" value="1"/>
</dbReference>
<dbReference type="Pfam" id="PF13560">
    <property type="entry name" value="HTH_31"/>
    <property type="match status" value="1"/>
</dbReference>
<dbReference type="InterPro" id="IPR010982">
    <property type="entry name" value="Lambda_DNA-bd_dom_sf"/>
</dbReference>
<dbReference type="InterPro" id="IPR043917">
    <property type="entry name" value="DUF5753"/>
</dbReference>
<reference evidence="2" key="1">
    <citation type="submission" date="2024-07" db="EMBL/GenBank/DDBJ databases">
        <authorList>
            <person name="Yu S.T."/>
        </authorList>
    </citation>
    <scope>NUCLEOTIDE SEQUENCE</scope>
    <source>
        <strain evidence="2">R08</strain>
    </source>
</reference>
<proteinExistence type="predicted"/>
<dbReference type="Pfam" id="PF19054">
    <property type="entry name" value="DUF5753"/>
    <property type="match status" value="1"/>
</dbReference>
<dbReference type="Gene3D" id="1.10.260.40">
    <property type="entry name" value="lambda repressor-like DNA-binding domains"/>
    <property type="match status" value="1"/>
</dbReference>
<dbReference type="RefSeq" id="WP_369188666.1">
    <property type="nucleotide sequence ID" value="NZ_CP163431.1"/>
</dbReference>
<name>A0AB39M8T4_9ACTN</name>
<accession>A0AB39M8T4</accession>
<feature type="domain" description="HTH cro/C1-type" evidence="1">
    <location>
        <begin position="20"/>
        <end position="75"/>
    </location>
</feature>